<comment type="pathway">
    <text evidence="1">Lipid metabolism.</text>
</comment>
<dbReference type="GO" id="GO:0004315">
    <property type="term" value="F:3-oxoacyl-[acyl-carrier-protein] synthase activity"/>
    <property type="evidence" value="ECO:0007669"/>
    <property type="project" value="TreeGrafter"/>
</dbReference>
<dbReference type="RefSeq" id="WP_094101873.1">
    <property type="nucleotide sequence ID" value="NZ_LUTP01000034.1"/>
</dbReference>
<evidence type="ECO:0000256" key="4">
    <source>
        <dbReference type="RuleBase" id="RU003694"/>
    </source>
</evidence>
<keyword evidence="3 4" id="KW-0808">Transferase</keyword>
<accession>A0A1X3RS40</accession>
<evidence type="ECO:0000313" key="8">
    <source>
        <dbReference type="Proteomes" id="UP000194020"/>
    </source>
</evidence>
<evidence type="ECO:0000256" key="2">
    <source>
        <dbReference type="ARBA" id="ARBA00008467"/>
    </source>
</evidence>
<evidence type="ECO:0000259" key="5">
    <source>
        <dbReference type="PROSITE" id="PS52004"/>
    </source>
</evidence>
<reference evidence="8 9" key="1">
    <citation type="submission" date="2016-02" db="EMBL/GenBank/DDBJ databases">
        <title>Species-wide whole genome sequencing reveals diversity, host range in Lonsdalea quercina.</title>
        <authorList>
            <person name="Li Y."/>
        </authorList>
    </citation>
    <scope>NUCLEOTIDE SEQUENCE [LARGE SCALE GENOMIC DNA]</scope>
    <source>
        <strain evidence="6 8">LMG 26264</strain>
        <strain evidence="7 9">LMG 26265</strain>
    </source>
</reference>
<gene>
    <name evidence="6" type="ORF">AU511_12465</name>
    <name evidence="7" type="ORF">AU512_13755</name>
</gene>
<dbReference type="PROSITE" id="PS52004">
    <property type="entry name" value="KS3_2"/>
    <property type="match status" value="1"/>
</dbReference>
<sequence>MVDTSSPVWVTGMAWSTALGSELYAAWESLLAGESGIVEVASPLPLRTNYAAVVPELPLHWPPDKRQDCLTRATLARAVEDAGLSADDPGLLPVIGTSFGAHLDQPEHTVSLSAWSNRAAYEAGCINAPVTVSTACSAGADAIQAGLALLKSGMTEICVCGGADTLTLGKRLSHSRLGTLSPDHLNAFDVSHNGTLLGEGAAFLVLETAAHAQARGAQPYGILAGAGSSNDAASAVAPDISGRNVVLAVERALQSAGIAPSDVSIINAHATGTATNDLVEARAYAQLFSDVPHPPTLFATKGALGHALGATGAIEAVAVLKALETGHVPPIQGLKTPMPEVTLPMPAGAPMPIRYGYGISVTLGFGGFNTCLVFQKWEGTTV</sequence>
<proteinExistence type="inferred from homology"/>
<protein>
    <submittedName>
        <fullName evidence="6">Beta-ketoacyl synthase</fullName>
    </submittedName>
</protein>
<comment type="similarity">
    <text evidence="2 4">Belongs to the thiolase-like superfamily. Beta-ketoacyl-ACP synthases family.</text>
</comment>
<dbReference type="SUPFAM" id="SSF53901">
    <property type="entry name" value="Thiolase-like"/>
    <property type="match status" value="2"/>
</dbReference>
<dbReference type="AlphaFoldDB" id="A0A1X3RS40"/>
<dbReference type="PANTHER" id="PTHR11712:SF347">
    <property type="entry name" value="BETA KETOACYL-ACYL CARRIER PROTEIN SYNTHASE"/>
    <property type="match status" value="1"/>
</dbReference>
<dbReference type="InterPro" id="IPR020841">
    <property type="entry name" value="PKS_Beta-ketoAc_synthase_dom"/>
</dbReference>
<dbReference type="Gene3D" id="3.40.47.10">
    <property type="match status" value="1"/>
</dbReference>
<dbReference type="CDD" id="cd00834">
    <property type="entry name" value="KAS_I_II"/>
    <property type="match status" value="1"/>
</dbReference>
<name>A0A1X3RS40_9GAMM</name>
<dbReference type="OrthoDB" id="9808669at2"/>
<dbReference type="Pfam" id="PF02801">
    <property type="entry name" value="Ketoacyl-synt_C"/>
    <property type="match status" value="1"/>
</dbReference>
<keyword evidence="9" id="KW-1185">Reference proteome</keyword>
<dbReference type="GO" id="GO:0006633">
    <property type="term" value="P:fatty acid biosynthetic process"/>
    <property type="evidence" value="ECO:0007669"/>
    <property type="project" value="TreeGrafter"/>
</dbReference>
<dbReference type="Pfam" id="PF00109">
    <property type="entry name" value="ketoacyl-synt"/>
    <property type="match status" value="1"/>
</dbReference>
<dbReference type="EMBL" id="LUTQ01000050">
    <property type="protein sequence ID" value="OSN08190.1"/>
    <property type="molecule type" value="Genomic_DNA"/>
</dbReference>
<comment type="caution">
    <text evidence="6">The sequence shown here is derived from an EMBL/GenBank/DDBJ whole genome shotgun (WGS) entry which is preliminary data.</text>
</comment>
<dbReference type="InterPro" id="IPR000794">
    <property type="entry name" value="Beta-ketoacyl_synthase"/>
</dbReference>
<dbReference type="Proteomes" id="UP000194040">
    <property type="component" value="Unassembled WGS sequence"/>
</dbReference>
<evidence type="ECO:0000313" key="6">
    <source>
        <dbReference type="EMBL" id="OSN04448.1"/>
    </source>
</evidence>
<organism evidence="6 8">
    <name type="scientific">Lonsdalea iberica</name>
    <dbReference type="NCBI Taxonomy" id="1082703"/>
    <lineage>
        <taxon>Bacteria</taxon>
        <taxon>Pseudomonadati</taxon>
        <taxon>Pseudomonadota</taxon>
        <taxon>Gammaproteobacteria</taxon>
        <taxon>Enterobacterales</taxon>
        <taxon>Pectobacteriaceae</taxon>
        <taxon>Lonsdalea</taxon>
    </lineage>
</organism>
<dbReference type="PANTHER" id="PTHR11712">
    <property type="entry name" value="POLYKETIDE SYNTHASE-RELATED"/>
    <property type="match status" value="1"/>
</dbReference>
<dbReference type="SMART" id="SM00825">
    <property type="entry name" value="PKS_KS"/>
    <property type="match status" value="1"/>
</dbReference>
<feature type="domain" description="Ketosynthase family 3 (KS3)" evidence="5">
    <location>
        <begin position="5"/>
        <end position="376"/>
    </location>
</feature>
<dbReference type="InterPro" id="IPR016039">
    <property type="entry name" value="Thiolase-like"/>
</dbReference>
<evidence type="ECO:0000313" key="7">
    <source>
        <dbReference type="EMBL" id="OSN08190.1"/>
    </source>
</evidence>
<evidence type="ECO:0000256" key="1">
    <source>
        <dbReference type="ARBA" id="ARBA00005189"/>
    </source>
</evidence>
<dbReference type="EMBL" id="LUTP01000034">
    <property type="protein sequence ID" value="OSN04448.1"/>
    <property type="molecule type" value="Genomic_DNA"/>
</dbReference>
<evidence type="ECO:0000256" key="3">
    <source>
        <dbReference type="ARBA" id="ARBA00022679"/>
    </source>
</evidence>
<evidence type="ECO:0000313" key="9">
    <source>
        <dbReference type="Proteomes" id="UP000194040"/>
    </source>
</evidence>
<dbReference type="Proteomes" id="UP000194020">
    <property type="component" value="Unassembled WGS sequence"/>
</dbReference>
<dbReference type="InterPro" id="IPR014030">
    <property type="entry name" value="Ketoacyl_synth_N"/>
</dbReference>
<dbReference type="InterPro" id="IPR014031">
    <property type="entry name" value="Ketoacyl_synth_C"/>
</dbReference>